<dbReference type="Ensembl" id="ENSMUST00000228922.2">
    <property type="protein sequence ID" value="ENSMUSP00000154443.2"/>
    <property type="gene ID" value="ENSMUSG00000022297.16"/>
</dbReference>
<reference evidence="2" key="3">
    <citation type="submission" date="2025-08" db="UniProtKB">
        <authorList>
            <consortium name="Ensembl"/>
        </authorList>
    </citation>
    <scope>IDENTIFICATION</scope>
    <source>
        <strain evidence="2">C57BL/6J</strain>
    </source>
</reference>
<dbReference type="AlphaFoldDB" id="A0A2I3BR53"/>
<keyword evidence="1" id="KW-0732">Signal</keyword>
<keyword evidence="4" id="KW-1185">Reference proteome</keyword>
<organism evidence="2 4">
    <name type="scientific">Mus musculus</name>
    <name type="common">Mouse</name>
    <dbReference type="NCBI Taxonomy" id="10090"/>
    <lineage>
        <taxon>Eukaryota</taxon>
        <taxon>Metazoa</taxon>
        <taxon>Chordata</taxon>
        <taxon>Craniata</taxon>
        <taxon>Vertebrata</taxon>
        <taxon>Euteleostomi</taxon>
        <taxon>Mammalia</taxon>
        <taxon>Eutheria</taxon>
        <taxon>Euarchontoglires</taxon>
        <taxon>Glires</taxon>
        <taxon>Rodentia</taxon>
        <taxon>Myomorpha</taxon>
        <taxon>Muroidea</taxon>
        <taxon>Muridae</taxon>
        <taxon>Murinae</taxon>
        <taxon>Mus</taxon>
        <taxon>Mus</taxon>
    </lineage>
</organism>
<reference evidence="2" key="4">
    <citation type="submission" date="2025-09" db="UniProtKB">
        <authorList>
            <consortium name="Ensembl"/>
        </authorList>
    </citation>
    <scope>IDENTIFICATION</scope>
    <source>
        <strain evidence="2">C57BL/6J</strain>
    </source>
</reference>
<dbReference type="InterPro" id="IPR036790">
    <property type="entry name" value="Frizzled_dom_sf"/>
</dbReference>
<feature type="chain" id="PRO_5014192229" evidence="1">
    <location>
        <begin position="19"/>
        <end position="80"/>
    </location>
</feature>
<dbReference type="SMR" id="A0A2I3BR53"/>
<reference evidence="2 4" key="1">
    <citation type="journal article" date="2009" name="PLoS Biol.">
        <title>Lineage-specific biology revealed by a finished genome assembly of the mouse.</title>
        <authorList>
            <consortium name="Mouse Genome Sequencing Consortium"/>
            <person name="Church D.M."/>
            <person name="Goodstadt L."/>
            <person name="Hillier L.W."/>
            <person name="Zody M.C."/>
            <person name="Goldstein S."/>
            <person name="She X."/>
            <person name="Bult C.J."/>
            <person name="Agarwala R."/>
            <person name="Cherry J.L."/>
            <person name="DiCuccio M."/>
            <person name="Hlavina W."/>
            <person name="Kapustin Y."/>
            <person name="Meric P."/>
            <person name="Maglott D."/>
            <person name="Birtle Z."/>
            <person name="Marques A.C."/>
            <person name="Graves T."/>
            <person name="Zhou S."/>
            <person name="Teague B."/>
            <person name="Potamousis K."/>
            <person name="Churas C."/>
            <person name="Place M."/>
            <person name="Herschleb J."/>
            <person name="Runnheim R."/>
            <person name="Forrest D."/>
            <person name="Amos-Landgraf J."/>
            <person name="Schwartz D.C."/>
            <person name="Cheng Z."/>
            <person name="Lindblad-Toh K."/>
            <person name="Eichler E.E."/>
            <person name="Ponting C.P."/>
        </authorList>
    </citation>
    <scope>NUCLEOTIDE SEQUENCE [LARGE SCALE GENOMIC DNA]</scope>
    <source>
        <strain evidence="2 4">C57BL/6J</strain>
    </source>
</reference>
<evidence type="ECO:0000313" key="3">
    <source>
        <dbReference type="MGI" id="MGI:108474"/>
    </source>
</evidence>
<feature type="signal peptide" evidence="1">
    <location>
        <begin position="1"/>
        <end position="18"/>
    </location>
</feature>
<protein>
    <submittedName>
        <fullName evidence="2">Frizzled class receptor 6</fullName>
    </submittedName>
</protein>
<dbReference type="SUPFAM" id="SSF63501">
    <property type="entry name" value="Frizzled cysteine-rich domain"/>
    <property type="match status" value="1"/>
</dbReference>
<evidence type="ECO:0000256" key="1">
    <source>
        <dbReference type="SAM" id="SignalP"/>
    </source>
</evidence>
<reference evidence="2 4" key="2">
    <citation type="journal article" date="2011" name="PLoS Biol.">
        <title>Modernizing reference genome assemblies.</title>
        <authorList>
            <person name="Church D.M."/>
            <person name="Schneider V.A."/>
            <person name="Graves T."/>
            <person name="Auger K."/>
            <person name="Cunningham F."/>
            <person name="Bouk N."/>
            <person name="Chen H.C."/>
            <person name="Agarwala R."/>
            <person name="McLaren W.M."/>
            <person name="Ritchie G.R."/>
            <person name="Albracht D."/>
            <person name="Kremitzki M."/>
            <person name="Rock S."/>
            <person name="Kotkiewicz H."/>
            <person name="Kremitzki C."/>
            <person name="Wollam A."/>
            <person name="Trani L."/>
            <person name="Fulton L."/>
            <person name="Fulton R."/>
            <person name="Matthews L."/>
            <person name="Whitehead S."/>
            <person name="Chow W."/>
            <person name="Torrance J."/>
            <person name="Dunn M."/>
            <person name="Harden G."/>
            <person name="Threadgold G."/>
            <person name="Wood J."/>
            <person name="Collins J."/>
            <person name="Heath P."/>
            <person name="Griffiths G."/>
            <person name="Pelan S."/>
            <person name="Grafham D."/>
            <person name="Eichler E.E."/>
            <person name="Weinstock G."/>
            <person name="Mardis E.R."/>
            <person name="Wilson R.K."/>
            <person name="Howe K."/>
            <person name="Flicek P."/>
            <person name="Hubbard T."/>
        </authorList>
    </citation>
    <scope>NUCLEOTIDE SEQUENCE [LARGE SCALE GENOMIC DNA]</scope>
    <source>
        <strain evidence="2 4">C57BL/6J</strain>
    </source>
</reference>
<gene>
    <name evidence="2 3" type="primary">Fzd6</name>
</gene>
<evidence type="ECO:0000313" key="2">
    <source>
        <dbReference type="Ensembl" id="ENSMUSP00000154443.2"/>
    </source>
</evidence>
<proteinExistence type="predicted"/>
<dbReference type="VEuPathDB" id="HostDB:ENSMUSG00000022297"/>
<dbReference type="Antibodypedia" id="2906">
    <property type="antibodies" value="347 antibodies from 37 providers"/>
</dbReference>
<name>A0A2I3BR53_MOUSE</name>
<dbReference type="GeneTree" id="ENSGT00940000158485"/>
<dbReference type="MGI" id="MGI:108474">
    <property type="gene designation" value="Fzd6"/>
</dbReference>
<dbReference type="AGR" id="MGI:108474"/>
<sequence length="80" mass="9100">MERSPFLLACILLPLVRGHSLFTCEPITVPRCMKMTYNMTFFPNLMGHYDQGIAAVEMGGLLVFPRTSVAWNLPYSLGWF</sequence>
<accession>A0A2I3BR53</accession>
<dbReference type="Proteomes" id="UP000000589">
    <property type="component" value="Chromosome 15"/>
</dbReference>
<dbReference type="Bgee" id="ENSMUSG00000022297">
    <property type="expression patterns" value="Expressed in lip and 144 other cell types or tissues"/>
</dbReference>
<dbReference type="ExpressionAtlas" id="A0A2I3BR53">
    <property type="expression patterns" value="baseline and differential"/>
</dbReference>
<evidence type="ECO:0000313" key="4">
    <source>
        <dbReference type="Proteomes" id="UP000000589"/>
    </source>
</evidence>
<dbReference type="Gene3D" id="1.10.2000.10">
    <property type="entry name" value="Frizzled cysteine-rich domain"/>
    <property type="match status" value="1"/>
</dbReference>